<dbReference type="InterPro" id="IPR035965">
    <property type="entry name" value="PAS-like_dom_sf"/>
</dbReference>
<proteinExistence type="predicted"/>
<evidence type="ECO:0000256" key="10">
    <source>
        <dbReference type="ARBA" id="ARBA00022840"/>
    </source>
</evidence>
<comment type="subcellular location">
    <subcellularLocation>
        <location evidence="2">Cell membrane</location>
        <topology evidence="2">Multi-pass membrane protein</topology>
    </subcellularLocation>
</comment>
<feature type="transmembrane region" description="Helical" evidence="14">
    <location>
        <begin position="312"/>
        <end position="332"/>
    </location>
</feature>
<dbReference type="Gene3D" id="3.30.450.20">
    <property type="entry name" value="PAS domain"/>
    <property type="match status" value="1"/>
</dbReference>
<keyword evidence="5" id="KW-0597">Phosphoprotein</keyword>
<evidence type="ECO:0000256" key="4">
    <source>
        <dbReference type="ARBA" id="ARBA00022475"/>
    </source>
</evidence>
<protein>
    <recommendedName>
        <fullName evidence="3">histidine kinase</fullName>
        <ecNumber evidence="3">2.7.13.3</ecNumber>
    </recommendedName>
</protein>
<sequence length="717" mass="79240">MSVGYGAPAARTDAFRRWRRQFTRWANRNHLWSRLEITLVIVALLCGAATYLLLSQRGAPFAITSSHRMTWLILMNIAPVMGLAMLVMRRLVLLLTNRRRGLVGAGLHLRLIGFFSLVAVIPTILLAVFATLLFEFGLQFWFSDRVRTVLENADQVAQAYVVENKDRIRDDILATRVDLDRDAGSLIQNPSQFAEAVQWQAIARDYTEAVVFTLKDGAMDALVAIRRGADSGTRRLAESDVARAQAGELVVLAGENSDRVQAIVQLTRAPGHFLFVSRKTAPQVLEQVKRTEVAKSDYQSLLERRSSLQLRFTVILVIVSLLILFATIWAALALANRWVTPLGWLMRAAERVGKGDLATRVPIRGSPDELSRIARSFNRMAMQLESQTGALMATNAQMDERRRFTEAVLSGVSAGVLGVSSEGVVGLANVSAMNLLRMDDQQLIGRRLSDISPELAAMLETARDAAQDIAAGEVALERHQRTLMVQVRAQGGAHGGYVLTFDDITEQLADQRRAAWSDVARRIAHEIKNPLTPIQLAAERLRRKYMPLIEIDVQVFDNCTDTIIRQVSDLRRMVDEFSAFARMPRPDLKPERLRGVAEQAILLAEMANPQVRFTLTAADPDLTMVCDRGQITQVFTNLIKNSIEAIQARGDGAAGGEITIAIADGPDAIQLRISDNGVGLPPNLRERLTEPYVTTRARGTGLGLAIVKRSSRTTKAG</sequence>
<dbReference type="InterPro" id="IPR005467">
    <property type="entry name" value="His_kinase_dom"/>
</dbReference>
<dbReference type="PROSITE" id="PS50885">
    <property type="entry name" value="HAMP"/>
    <property type="match status" value="1"/>
</dbReference>
<dbReference type="Pfam" id="PF00672">
    <property type="entry name" value="HAMP"/>
    <property type="match status" value="1"/>
</dbReference>
<dbReference type="InterPro" id="IPR004358">
    <property type="entry name" value="Sig_transdc_His_kin-like_C"/>
</dbReference>
<keyword evidence="10" id="KW-0067">ATP-binding</keyword>
<dbReference type="EC" id="2.7.13.3" evidence="3"/>
<keyword evidence="4" id="KW-1003">Cell membrane</keyword>
<dbReference type="PRINTS" id="PR00344">
    <property type="entry name" value="BCTRLSENSOR"/>
</dbReference>
<evidence type="ECO:0000256" key="6">
    <source>
        <dbReference type="ARBA" id="ARBA00022679"/>
    </source>
</evidence>
<dbReference type="InterPro" id="IPR036097">
    <property type="entry name" value="HisK_dim/P_sf"/>
</dbReference>
<dbReference type="SMART" id="SM00304">
    <property type="entry name" value="HAMP"/>
    <property type="match status" value="1"/>
</dbReference>
<evidence type="ECO:0000313" key="17">
    <source>
        <dbReference type="EMBL" id="QCI80467.1"/>
    </source>
</evidence>
<feature type="domain" description="HAMP" evidence="16">
    <location>
        <begin position="336"/>
        <end position="389"/>
    </location>
</feature>
<dbReference type="Pfam" id="PF02518">
    <property type="entry name" value="HATPase_c"/>
    <property type="match status" value="1"/>
</dbReference>
<dbReference type="InterPro" id="IPR003661">
    <property type="entry name" value="HisK_dim/P_dom"/>
</dbReference>
<reference evidence="18" key="1">
    <citation type="submission" date="2019-04" db="EMBL/GenBank/DDBJ databases">
        <title>Complete genome sequence of Sphingomonas sp. W1-2-3.</title>
        <authorList>
            <person name="Im W.T."/>
        </authorList>
    </citation>
    <scope>NUCLEOTIDE SEQUENCE [LARGE SCALE GENOMIC DNA]</scope>
    <source>
        <strain evidence="18">W1-2-3</strain>
    </source>
</reference>
<dbReference type="CDD" id="cd06225">
    <property type="entry name" value="HAMP"/>
    <property type="match status" value="1"/>
</dbReference>
<feature type="transmembrane region" description="Helical" evidence="14">
    <location>
        <begin position="70"/>
        <end position="92"/>
    </location>
</feature>
<accession>A0A4D7CAI7</accession>
<dbReference type="SUPFAM" id="SSF158472">
    <property type="entry name" value="HAMP domain-like"/>
    <property type="match status" value="1"/>
</dbReference>
<feature type="transmembrane region" description="Helical" evidence="14">
    <location>
        <begin position="37"/>
        <end position="54"/>
    </location>
</feature>
<dbReference type="Gene3D" id="3.30.565.10">
    <property type="entry name" value="Histidine kinase-like ATPase, C-terminal domain"/>
    <property type="match status" value="1"/>
</dbReference>
<feature type="transmembrane region" description="Helical" evidence="14">
    <location>
        <begin position="112"/>
        <end position="138"/>
    </location>
</feature>
<dbReference type="SMART" id="SM00388">
    <property type="entry name" value="HisKA"/>
    <property type="match status" value="1"/>
</dbReference>
<dbReference type="AlphaFoldDB" id="A0A4D7CAI7"/>
<keyword evidence="11 14" id="KW-1133">Transmembrane helix</keyword>
<dbReference type="InterPro" id="IPR045671">
    <property type="entry name" value="NtrY-like_N"/>
</dbReference>
<keyword evidence="13 14" id="KW-0472">Membrane</keyword>
<organism evidence="17 18">
    <name type="scientific">Hankyongella ginsenosidimutans</name>
    <dbReference type="NCBI Taxonomy" id="1763828"/>
    <lineage>
        <taxon>Bacteria</taxon>
        <taxon>Pseudomonadati</taxon>
        <taxon>Pseudomonadota</taxon>
        <taxon>Alphaproteobacteria</taxon>
        <taxon>Sphingomonadales</taxon>
        <taxon>Sphingomonadaceae</taxon>
        <taxon>Hankyongella</taxon>
    </lineage>
</organism>
<evidence type="ECO:0000256" key="12">
    <source>
        <dbReference type="ARBA" id="ARBA00023012"/>
    </source>
</evidence>
<dbReference type="GO" id="GO:0005886">
    <property type="term" value="C:plasma membrane"/>
    <property type="evidence" value="ECO:0007669"/>
    <property type="project" value="UniProtKB-SubCell"/>
</dbReference>
<evidence type="ECO:0000256" key="1">
    <source>
        <dbReference type="ARBA" id="ARBA00000085"/>
    </source>
</evidence>
<evidence type="ECO:0000259" key="15">
    <source>
        <dbReference type="PROSITE" id="PS50109"/>
    </source>
</evidence>
<dbReference type="SUPFAM" id="SSF55785">
    <property type="entry name" value="PYP-like sensor domain (PAS domain)"/>
    <property type="match status" value="1"/>
</dbReference>
<gene>
    <name evidence="17" type="ORF">E6W36_15985</name>
</gene>
<dbReference type="InterPro" id="IPR036890">
    <property type="entry name" value="HATPase_C_sf"/>
</dbReference>
<dbReference type="Gene3D" id="1.10.287.130">
    <property type="match status" value="1"/>
</dbReference>
<keyword evidence="7 14" id="KW-0812">Transmembrane</keyword>
<dbReference type="GO" id="GO:0000155">
    <property type="term" value="F:phosphorelay sensor kinase activity"/>
    <property type="evidence" value="ECO:0007669"/>
    <property type="project" value="InterPro"/>
</dbReference>
<dbReference type="Pfam" id="PF00512">
    <property type="entry name" value="HisKA"/>
    <property type="match status" value="1"/>
</dbReference>
<evidence type="ECO:0000256" key="11">
    <source>
        <dbReference type="ARBA" id="ARBA00022989"/>
    </source>
</evidence>
<dbReference type="PIRSF" id="PIRSF037532">
    <property type="entry name" value="STHK_NtrY"/>
    <property type="match status" value="1"/>
</dbReference>
<evidence type="ECO:0000256" key="8">
    <source>
        <dbReference type="ARBA" id="ARBA00022741"/>
    </source>
</evidence>
<keyword evidence="8" id="KW-0547">Nucleotide-binding</keyword>
<dbReference type="CDD" id="cd00082">
    <property type="entry name" value="HisKA"/>
    <property type="match status" value="1"/>
</dbReference>
<evidence type="ECO:0000256" key="14">
    <source>
        <dbReference type="SAM" id="Phobius"/>
    </source>
</evidence>
<evidence type="ECO:0000256" key="5">
    <source>
        <dbReference type="ARBA" id="ARBA00022553"/>
    </source>
</evidence>
<evidence type="ECO:0000256" key="9">
    <source>
        <dbReference type="ARBA" id="ARBA00022777"/>
    </source>
</evidence>
<name>A0A4D7CAI7_9SPHN</name>
<comment type="catalytic activity">
    <reaction evidence="1">
        <text>ATP + protein L-histidine = ADP + protein N-phospho-L-histidine.</text>
        <dbReference type="EC" id="2.7.13.3"/>
    </reaction>
</comment>
<evidence type="ECO:0000313" key="18">
    <source>
        <dbReference type="Proteomes" id="UP000298714"/>
    </source>
</evidence>
<evidence type="ECO:0000259" key="16">
    <source>
        <dbReference type="PROSITE" id="PS50885"/>
    </source>
</evidence>
<keyword evidence="12" id="KW-0902">Two-component regulatory system</keyword>
<dbReference type="InterPro" id="IPR017232">
    <property type="entry name" value="NtrY"/>
</dbReference>
<dbReference type="Proteomes" id="UP000298714">
    <property type="component" value="Chromosome"/>
</dbReference>
<dbReference type="KEGG" id="hgn:E6W36_15985"/>
<evidence type="ECO:0000256" key="7">
    <source>
        <dbReference type="ARBA" id="ARBA00022692"/>
    </source>
</evidence>
<dbReference type="InterPro" id="IPR003594">
    <property type="entry name" value="HATPase_dom"/>
</dbReference>
<dbReference type="SUPFAM" id="SSF55874">
    <property type="entry name" value="ATPase domain of HSP90 chaperone/DNA topoisomerase II/histidine kinase"/>
    <property type="match status" value="1"/>
</dbReference>
<dbReference type="SUPFAM" id="SSF47384">
    <property type="entry name" value="Homodimeric domain of signal transducing histidine kinase"/>
    <property type="match status" value="1"/>
</dbReference>
<keyword evidence="6" id="KW-0808">Transferase</keyword>
<dbReference type="GO" id="GO:0005524">
    <property type="term" value="F:ATP binding"/>
    <property type="evidence" value="ECO:0007669"/>
    <property type="project" value="UniProtKB-KW"/>
</dbReference>
<keyword evidence="9" id="KW-0418">Kinase</keyword>
<dbReference type="SMART" id="SM00387">
    <property type="entry name" value="HATPase_c"/>
    <property type="match status" value="1"/>
</dbReference>
<evidence type="ECO:0000256" key="13">
    <source>
        <dbReference type="ARBA" id="ARBA00023136"/>
    </source>
</evidence>
<dbReference type="Gene3D" id="6.10.340.10">
    <property type="match status" value="1"/>
</dbReference>
<dbReference type="PROSITE" id="PS50109">
    <property type="entry name" value="HIS_KIN"/>
    <property type="match status" value="1"/>
</dbReference>
<evidence type="ECO:0000256" key="2">
    <source>
        <dbReference type="ARBA" id="ARBA00004651"/>
    </source>
</evidence>
<feature type="domain" description="Histidine kinase" evidence="15">
    <location>
        <begin position="522"/>
        <end position="717"/>
    </location>
</feature>
<dbReference type="EMBL" id="CP039704">
    <property type="protein sequence ID" value="QCI80467.1"/>
    <property type="molecule type" value="Genomic_DNA"/>
</dbReference>
<dbReference type="PANTHER" id="PTHR43065">
    <property type="entry name" value="SENSOR HISTIDINE KINASE"/>
    <property type="match status" value="1"/>
</dbReference>
<dbReference type="InterPro" id="IPR003660">
    <property type="entry name" value="HAMP_dom"/>
</dbReference>
<keyword evidence="18" id="KW-1185">Reference proteome</keyword>
<dbReference type="Pfam" id="PF19312">
    <property type="entry name" value="NtrY_N"/>
    <property type="match status" value="1"/>
</dbReference>
<evidence type="ECO:0000256" key="3">
    <source>
        <dbReference type="ARBA" id="ARBA00012438"/>
    </source>
</evidence>
<dbReference type="PANTHER" id="PTHR43065:SF10">
    <property type="entry name" value="PEROXIDE STRESS-ACTIVATED HISTIDINE KINASE MAK3"/>
    <property type="match status" value="1"/>
</dbReference>
<dbReference type="RefSeq" id="WP_222873366.1">
    <property type="nucleotide sequence ID" value="NZ_CP039704.1"/>
</dbReference>